<gene>
    <name evidence="1" type="ORF">PV327_011451</name>
</gene>
<accession>A0AA39FHS5</accession>
<keyword evidence="2" id="KW-1185">Reference proteome</keyword>
<dbReference type="EMBL" id="JAQQBR010000686">
    <property type="protein sequence ID" value="KAK0169666.1"/>
    <property type="molecule type" value="Genomic_DNA"/>
</dbReference>
<evidence type="ECO:0000313" key="2">
    <source>
        <dbReference type="Proteomes" id="UP001168972"/>
    </source>
</evidence>
<proteinExistence type="predicted"/>
<dbReference type="AlphaFoldDB" id="A0AA39FHS5"/>
<comment type="caution">
    <text evidence="1">The sequence shown here is derived from an EMBL/GenBank/DDBJ whole genome shotgun (WGS) entry which is preliminary data.</text>
</comment>
<feature type="non-terminal residue" evidence="1">
    <location>
        <position position="1"/>
    </location>
</feature>
<evidence type="ECO:0000313" key="1">
    <source>
        <dbReference type="EMBL" id="KAK0169666.1"/>
    </source>
</evidence>
<dbReference type="Proteomes" id="UP001168972">
    <property type="component" value="Unassembled WGS sequence"/>
</dbReference>
<sequence>AVRFNLPTEERICSGYHQKILHPKPEDCSGNSDPETLECSQNEQDVISEPTDFHYSQASTITEPTTSFEISPIQQSCSTLTELSLDITISSINQALSILNQSPIPTCKMNMKTFLNNKVSRVA</sequence>
<reference evidence="1" key="2">
    <citation type="submission" date="2023-03" db="EMBL/GenBank/DDBJ databases">
        <authorList>
            <person name="Inwood S.N."/>
            <person name="Skelly J.G."/>
            <person name="Guhlin J."/>
            <person name="Harrop T.W.R."/>
            <person name="Goldson S.G."/>
            <person name="Dearden P.K."/>
        </authorList>
    </citation>
    <scope>NUCLEOTIDE SEQUENCE</scope>
    <source>
        <strain evidence="1">Lincoln</strain>
        <tissue evidence="1">Whole body</tissue>
    </source>
</reference>
<organism evidence="1 2">
    <name type="scientific">Microctonus hyperodae</name>
    <name type="common">Parasitoid wasp</name>
    <dbReference type="NCBI Taxonomy" id="165561"/>
    <lineage>
        <taxon>Eukaryota</taxon>
        <taxon>Metazoa</taxon>
        <taxon>Ecdysozoa</taxon>
        <taxon>Arthropoda</taxon>
        <taxon>Hexapoda</taxon>
        <taxon>Insecta</taxon>
        <taxon>Pterygota</taxon>
        <taxon>Neoptera</taxon>
        <taxon>Endopterygota</taxon>
        <taxon>Hymenoptera</taxon>
        <taxon>Apocrita</taxon>
        <taxon>Ichneumonoidea</taxon>
        <taxon>Braconidae</taxon>
        <taxon>Euphorinae</taxon>
        <taxon>Microctonus</taxon>
    </lineage>
</organism>
<reference evidence="1" key="1">
    <citation type="journal article" date="2023" name="bioRxiv">
        <title>Scaffold-level genome assemblies of two parasitoid biocontrol wasps reveal the parthenogenesis mechanism and an associated novel virus.</title>
        <authorList>
            <person name="Inwood S."/>
            <person name="Skelly J."/>
            <person name="Guhlin J."/>
            <person name="Harrop T."/>
            <person name="Goldson S."/>
            <person name="Dearden P."/>
        </authorList>
    </citation>
    <scope>NUCLEOTIDE SEQUENCE</scope>
    <source>
        <strain evidence="1">Lincoln</strain>
        <tissue evidence="1">Whole body</tissue>
    </source>
</reference>
<protein>
    <submittedName>
        <fullName evidence="1">Uncharacterized protein</fullName>
    </submittedName>
</protein>
<name>A0AA39FHS5_MICHY</name>
<feature type="non-terminal residue" evidence="1">
    <location>
        <position position="123"/>
    </location>
</feature>